<dbReference type="Pfam" id="PF21549">
    <property type="entry name" value="PRDM2_PR"/>
    <property type="match status" value="1"/>
</dbReference>
<evidence type="ECO:0000256" key="5">
    <source>
        <dbReference type="SAM" id="Coils"/>
    </source>
</evidence>
<feature type="region of interest" description="Disordered" evidence="6">
    <location>
        <begin position="602"/>
        <end position="624"/>
    </location>
</feature>
<feature type="compositionally biased region" description="Basic and acidic residues" evidence="6">
    <location>
        <begin position="609"/>
        <end position="624"/>
    </location>
</feature>
<dbReference type="PANTHER" id="PTHR14112">
    <property type="entry name" value="SYNOVIAL SARCOMA, X MEMBER"/>
    <property type="match status" value="1"/>
</dbReference>
<keyword evidence="12" id="KW-1185">Reference proteome</keyword>
<dbReference type="PROSITE" id="PS50119">
    <property type="entry name" value="ZF_BBOX"/>
    <property type="match status" value="1"/>
</dbReference>
<gene>
    <name evidence="11" type="ORF">chiPu_0019488</name>
</gene>
<dbReference type="SUPFAM" id="SSF109640">
    <property type="entry name" value="KRAB domain (Kruppel-associated box)"/>
    <property type="match status" value="1"/>
</dbReference>
<dbReference type="EMBL" id="BEZZ01002013">
    <property type="protein sequence ID" value="GCC20918.1"/>
    <property type="molecule type" value="Genomic_DNA"/>
</dbReference>
<dbReference type="Proteomes" id="UP000287033">
    <property type="component" value="Unassembled WGS sequence"/>
</dbReference>
<evidence type="ECO:0000313" key="11">
    <source>
        <dbReference type="EMBL" id="GCC20918.1"/>
    </source>
</evidence>
<evidence type="ECO:0000259" key="9">
    <source>
        <dbReference type="PROSITE" id="PS50805"/>
    </source>
</evidence>
<evidence type="ECO:0000259" key="8">
    <source>
        <dbReference type="PROSITE" id="PS50119"/>
    </source>
</evidence>
<dbReference type="InterPro" id="IPR000315">
    <property type="entry name" value="Znf_B-box"/>
</dbReference>
<dbReference type="STRING" id="137246.A0A401RS19"/>
<sequence>MRSGKALCAPRRLSFVSLLSEEQLHQEAAEALMVLSYSPTPASSQAPSSGQRHQDGSLPQPPAPSPPSASHGHSQSMSTTTVGGGGLIGSMAPPAVSLDCAVVTPAEGAEIRLQADPLESCNMNGSREPTGPGTPCWNLASAPLVEMAQCLSDDKDEGDKRNVLGVELTCGVCMGFYQDPVRLPCEHSFCKVCIDQVFENVEPESDYRCPICRKSYQSKPKMTKHLVLVRLVEAYNEMMHGKVRPASLEKVEDSHTAVESSLGGRTCRIHSGEELTHLCFKDWELLCPLCVSNDHHVNHTATPLVQVTEDWKKMLPNIVESLEENHAKLSVQVMQYAELEEKANVEIADAKDRAEGQIDRLIEFLQNEKERLMIDMQHVGNDHLDSIHGLQAQATHRLEHCEDTIQSFREASRLRDNFEFVRGMMEFMQRMETLIISPDDDIVQPSLNFDGIPLPSVLQAWKNEDLEEEGEGEEEEEEEDDNEDELSCLLPAHSEDLDDILIKNGRSGKVAHATFIKDQFKDIAHHFSKDEWAELSEWEKTRYKNVKRNYEAMLAIGLNVPKPAFMSRHGRGNRPCVYESSDSDEDWTPKCLVKNPLQVRTFKPSFKNDGTKKTKKENSKKNEKRQLAIASHLQEDKDADLRSFSEDTPSVLEETVSVKKINQETNTAMSEFEAQEESIKVCEDCETFFVEECPAHGPPVFIKDTVVEFNQPDRARLTLPEGLSIAISKIRKAGLGVWNEGKAIPKGVHFGPYEGVTSTEESAAVSGYSWVISKGKQDFEYIDAKDESKSNWMR</sequence>
<evidence type="ECO:0000256" key="3">
    <source>
        <dbReference type="ARBA" id="ARBA00022833"/>
    </source>
</evidence>
<feature type="compositionally biased region" description="Low complexity" evidence="6">
    <location>
        <begin position="39"/>
        <end position="49"/>
    </location>
</feature>
<dbReference type="OrthoDB" id="6105938at2759"/>
<dbReference type="InterPro" id="IPR046341">
    <property type="entry name" value="SET_dom_sf"/>
</dbReference>
<dbReference type="Gene3D" id="3.30.40.10">
    <property type="entry name" value="Zinc/RING finger domain, C3HC4 (zinc finger)"/>
    <property type="match status" value="1"/>
</dbReference>
<dbReference type="SMART" id="SM00184">
    <property type="entry name" value="RING"/>
    <property type="match status" value="1"/>
</dbReference>
<evidence type="ECO:0000256" key="6">
    <source>
        <dbReference type="SAM" id="MobiDB-lite"/>
    </source>
</evidence>
<feature type="domain" description="KRAB" evidence="9">
    <location>
        <begin position="518"/>
        <end position="588"/>
    </location>
</feature>
<dbReference type="Pfam" id="PF01352">
    <property type="entry name" value="KRAB"/>
    <property type="match status" value="1"/>
</dbReference>
<dbReference type="InterPro" id="IPR001841">
    <property type="entry name" value="Znf_RING"/>
</dbReference>
<feature type="coiled-coil region" evidence="5">
    <location>
        <begin position="319"/>
        <end position="382"/>
    </location>
</feature>
<evidence type="ECO:0008006" key="13">
    <source>
        <dbReference type="Google" id="ProtNLM"/>
    </source>
</evidence>
<feature type="domain" description="B box-type" evidence="8">
    <location>
        <begin position="267"/>
        <end position="304"/>
    </location>
</feature>
<dbReference type="PROSITE" id="PS50806">
    <property type="entry name" value="KRAB_RELATED"/>
    <property type="match status" value="1"/>
</dbReference>
<feature type="domain" description="RING-type" evidence="7">
    <location>
        <begin position="170"/>
        <end position="213"/>
    </location>
</feature>
<dbReference type="AlphaFoldDB" id="A0A401RS19"/>
<feature type="compositionally biased region" description="Acidic residues" evidence="6">
    <location>
        <begin position="465"/>
        <end position="485"/>
    </location>
</feature>
<dbReference type="Pfam" id="PF00643">
    <property type="entry name" value="zf-B_box"/>
    <property type="match status" value="1"/>
</dbReference>
<dbReference type="PROSITE" id="PS50805">
    <property type="entry name" value="KRAB"/>
    <property type="match status" value="1"/>
</dbReference>
<dbReference type="Gene3D" id="3.30.160.60">
    <property type="entry name" value="Classic Zinc Finger"/>
    <property type="match status" value="1"/>
</dbReference>
<dbReference type="InterPro" id="IPR013083">
    <property type="entry name" value="Znf_RING/FYVE/PHD"/>
</dbReference>
<evidence type="ECO:0000256" key="2">
    <source>
        <dbReference type="ARBA" id="ARBA00022771"/>
    </source>
</evidence>
<feature type="region of interest" description="Disordered" evidence="6">
    <location>
        <begin position="39"/>
        <end position="88"/>
    </location>
</feature>
<accession>A0A401RS19</accession>
<feature type="region of interest" description="Disordered" evidence="6">
    <location>
        <begin position="464"/>
        <end position="485"/>
    </location>
</feature>
<reference evidence="11 12" key="1">
    <citation type="journal article" date="2018" name="Nat. Ecol. Evol.">
        <title>Shark genomes provide insights into elasmobranch evolution and the origin of vertebrates.</title>
        <authorList>
            <person name="Hara Y"/>
            <person name="Yamaguchi K"/>
            <person name="Onimaru K"/>
            <person name="Kadota M"/>
            <person name="Koyanagi M"/>
            <person name="Keeley SD"/>
            <person name="Tatsumi K"/>
            <person name="Tanaka K"/>
            <person name="Motone F"/>
            <person name="Kageyama Y"/>
            <person name="Nozu R"/>
            <person name="Adachi N"/>
            <person name="Nishimura O"/>
            <person name="Nakagawa R"/>
            <person name="Tanegashima C"/>
            <person name="Kiyatake I"/>
            <person name="Matsumoto R"/>
            <person name="Murakumo K"/>
            <person name="Nishida K"/>
            <person name="Terakita A"/>
            <person name="Kuratani S"/>
            <person name="Sato K"/>
            <person name="Hyodo S Kuraku.S."/>
        </authorList>
    </citation>
    <scope>NUCLEOTIDE SEQUENCE [LARGE SCALE GENOMIC DNA]</scope>
</reference>
<dbReference type="PROSITE" id="PS50089">
    <property type="entry name" value="ZF_RING_2"/>
    <property type="match status" value="1"/>
</dbReference>
<dbReference type="SUPFAM" id="SSF57845">
    <property type="entry name" value="B-box zinc-binding domain"/>
    <property type="match status" value="1"/>
</dbReference>
<dbReference type="SMART" id="SM00349">
    <property type="entry name" value="KRAB"/>
    <property type="match status" value="1"/>
</dbReference>
<dbReference type="InterPro" id="IPR003655">
    <property type="entry name" value="aKRAB"/>
</dbReference>
<evidence type="ECO:0000256" key="1">
    <source>
        <dbReference type="ARBA" id="ARBA00022723"/>
    </source>
</evidence>
<protein>
    <recommendedName>
        <fullName evidence="13">RING-type E3 ubiquitin transferase</fullName>
    </recommendedName>
</protein>
<dbReference type="Pfam" id="PF13923">
    <property type="entry name" value="zf-C3HC4_2"/>
    <property type="match status" value="1"/>
</dbReference>
<organism evidence="11 12">
    <name type="scientific">Chiloscyllium punctatum</name>
    <name type="common">Brownbanded bambooshark</name>
    <name type="synonym">Hemiscyllium punctatum</name>
    <dbReference type="NCBI Taxonomy" id="137246"/>
    <lineage>
        <taxon>Eukaryota</taxon>
        <taxon>Metazoa</taxon>
        <taxon>Chordata</taxon>
        <taxon>Craniata</taxon>
        <taxon>Vertebrata</taxon>
        <taxon>Chondrichthyes</taxon>
        <taxon>Elasmobranchii</taxon>
        <taxon>Galeomorphii</taxon>
        <taxon>Galeoidea</taxon>
        <taxon>Orectolobiformes</taxon>
        <taxon>Hemiscylliidae</taxon>
        <taxon>Chiloscyllium</taxon>
    </lineage>
</organism>
<dbReference type="GO" id="GO:0006355">
    <property type="term" value="P:regulation of DNA-templated transcription"/>
    <property type="evidence" value="ECO:0007669"/>
    <property type="project" value="InterPro"/>
</dbReference>
<keyword evidence="1" id="KW-0479">Metal-binding</keyword>
<dbReference type="PANTHER" id="PTHR14112:SF1">
    <property type="entry name" value="KRAB-RELATED DOMAIN-CONTAINING PROTEIN"/>
    <property type="match status" value="1"/>
</dbReference>
<feature type="domain" description="KRAB-related" evidence="10">
    <location>
        <begin position="515"/>
        <end position="582"/>
    </location>
</feature>
<evidence type="ECO:0000259" key="7">
    <source>
        <dbReference type="PROSITE" id="PS50089"/>
    </source>
</evidence>
<dbReference type="SUPFAM" id="SSF57850">
    <property type="entry name" value="RING/U-box"/>
    <property type="match status" value="1"/>
</dbReference>
<proteinExistence type="predicted"/>
<dbReference type="Gene3D" id="2.170.270.10">
    <property type="entry name" value="SET domain"/>
    <property type="match status" value="1"/>
</dbReference>
<dbReference type="GO" id="GO:0008270">
    <property type="term" value="F:zinc ion binding"/>
    <property type="evidence" value="ECO:0007669"/>
    <property type="project" value="UniProtKB-KW"/>
</dbReference>
<keyword evidence="5" id="KW-0175">Coiled coil</keyword>
<evidence type="ECO:0000259" key="10">
    <source>
        <dbReference type="PROSITE" id="PS50806"/>
    </source>
</evidence>
<keyword evidence="2 4" id="KW-0863">Zinc-finger</keyword>
<name>A0A401RS19_CHIPU</name>
<dbReference type="InterPro" id="IPR001909">
    <property type="entry name" value="KRAB"/>
</dbReference>
<dbReference type="PROSITE" id="PS00518">
    <property type="entry name" value="ZF_RING_1"/>
    <property type="match status" value="1"/>
</dbReference>
<dbReference type="InterPro" id="IPR017907">
    <property type="entry name" value="Znf_RING_CS"/>
</dbReference>
<evidence type="ECO:0000313" key="12">
    <source>
        <dbReference type="Proteomes" id="UP000287033"/>
    </source>
</evidence>
<evidence type="ECO:0000256" key="4">
    <source>
        <dbReference type="PROSITE-ProRule" id="PRU00024"/>
    </source>
</evidence>
<dbReference type="Gene3D" id="6.10.140.140">
    <property type="match status" value="1"/>
</dbReference>
<dbReference type="InterPro" id="IPR036051">
    <property type="entry name" value="KRAB_dom_sf"/>
</dbReference>
<dbReference type="InterPro" id="IPR001214">
    <property type="entry name" value="SET_dom"/>
</dbReference>
<keyword evidence="3" id="KW-0862">Zinc</keyword>
<comment type="caution">
    <text evidence="11">The sequence shown here is derived from an EMBL/GenBank/DDBJ whole genome shotgun (WGS) entry which is preliminary data.</text>
</comment>